<dbReference type="Pfam" id="PF00931">
    <property type="entry name" value="NB-ARC"/>
    <property type="match status" value="1"/>
</dbReference>
<evidence type="ECO:0000256" key="3">
    <source>
        <dbReference type="ARBA" id="ARBA00023125"/>
    </source>
</evidence>
<evidence type="ECO:0000313" key="8">
    <source>
        <dbReference type="Proteomes" id="UP000243799"/>
    </source>
</evidence>
<dbReference type="InterPro" id="IPR019734">
    <property type="entry name" value="TPR_rpt"/>
</dbReference>
<accession>A0A1I0ZVA9</accession>
<dbReference type="GO" id="GO:0006355">
    <property type="term" value="P:regulation of DNA-templated transcription"/>
    <property type="evidence" value="ECO:0007669"/>
    <property type="project" value="InterPro"/>
</dbReference>
<feature type="domain" description="OmpR/PhoB-type" evidence="6">
    <location>
        <begin position="1"/>
        <end position="92"/>
    </location>
</feature>
<dbReference type="OrthoDB" id="3587032at2"/>
<evidence type="ECO:0000256" key="5">
    <source>
        <dbReference type="PROSITE-ProRule" id="PRU01091"/>
    </source>
</evidence>
<protein>
    <submittedName>
        <fullName evidence="7">DNA-binding transcriptional activator of the SARP family</fullName>
    </submittedName>
</protein>
<dbReference type="Gene3D" id="1.25.40.10">
    <property type="entry name" value="Tetratricopeptide repeat domain"/>
    <property type="match status" value="2"/>
</dbReference>
<dbReference type="Gene3D" id="1.10.10.10">
    <property type="entry name" value="Winged helix-like DNA-binding domain superfamily/Winged helix DNA-binding domain"/>
    <property type="match status" value="1"/>
</dbReference>
<sequence length="973" mass="106292">MRIRVLGSMEVFDGSAWRSIGAPKMRALLAVLVVHPSGPVSIDQLVAELWVEHPPKTAVSQVHGYVMRLRRALGDDSGRSLRTVAPGYQLLAGAQDVDASAFDDRVDRGREALLSGESEVAAELLRQALALWRGPAFADVPPTPLVTAEANRLTELRCAAFEARIEADLACGEHGALIGELRRYIADNPLRERPWGQLMVALYRSGRQAESLQTYQELRETLIREIGTEPCGELRRLHERVLSSELDEDTAPMPRPARPGPICQLPADIGDFVGRRGQLDAVLRQLEDRADDGPPPVAVIRGGPGIGKSTLALRAARRAAASFTDGQLYLDLAGTTAHPREPVALLGELLHTLGVAGAGIPDGVHARGALVRALLAERRMLLVLDDAASGGQVRPMLPPNGRCAVVVTSRTLLADLAGAWHIEIDVLSKQAAHQLLANIIGQSRIDSEPDQAAEILHACSYLPLAIRIAAGKLVGRPTWPLRQLRERLDDEARRLTELRLGDLGVRASFAASIDLLPEDALHAFRLLGLVGPLAVPGWVLGPLLGRPDADEVLDALVDANLLRLVGTDAVGQPRYHLHDLLRTYAVEDARAIPEPEREQAMCRFLGAWLDLINEAVDQMEPSLFRSPEGATPRFRLPEAVVKRLVGNPEAWFDAERLAVVGLVQLAADWGMDEAAWQLAASVVPYYDLSSCYQDWQRTHLLALESCRANGNLRGEAILLRGLAQIAIYRDEYQAAADNARDALALFGQIGDKRGAGLALAALAVIDRVFGRDEQALDRIWQALHIATAAEDRSLEAPLRNGLGVVLMNLGRLDEARAAFDTAWELCRELGDRHREAVVLRELSLLHDRVGDTARALAALEHAERIFENIGDERCLAHTRLRVGYVYAAHGDVAHAFPALRQATDVFAANGNRIEEAECCRLLGGLYALRKDLPSARRHLRRAVMLWRSTDHTSQAAEAESALERLENPIPVAR</sequence>
<dbReference type="SMART" id="SM01043">
    <property type="entry name" value="BTAD"/>
    <property type="match status" value="1"/>
</dbReference>
<dbReference type="SMART" id="SM00382">
    <property type="entry name" value="AAA"/>
    <property type="match status" value="1"/>
</dbReference>
<dbReference type="GO" id="GO:0003677">
    <property type="term" value="F:DNA binding"/>
    <property type="evidence" value="ECO:0007669"/>
    <property type="project" value="UniProtKB-UniRule"/>
</dbReference>
<evidence type="ECO:0000256" key="2">
    <source>
        <dbReference type="ARBA" id="ARBA00023015"/>
    </source>
</evidence>
<dbReference type="SMART" id="SM00862">
    <property type="entry name" value="Trans_reg_C"/>
    <property type="match status" value="1"/>
</dbReference>
<dbReference type="InterPro" id="IPR002182">
    <property type="entry name" value="NB-ARC"/>
</dbReference>
<proteinExistence type="inferred from homology"/>
<evidence type="ECO:0000259" key="6">
    <source>
        <dbReference type="PROSITE" id="PS51755"/>
    </source>
</evidence>
<evidence type="ECO:0000313" key="7">
    <source>
        <dbReference type="EMBL" id="SFB29252.1"/>
    </source>
</evidence>
<dbReference type="STRING" id="490629.SAMN05216266_107303"/>
<dbReference type="PANTHER" id="PTHR35807">
    <property type="entry name" value="TRANSCRIPTIONAL REGULATOR REDD-RELATED"/>
    <property type="match status" value="1"/>
</dbReference>
<keyword evidence="8" id="KW-1185">Reference proteome</keyword>
<dbReference type="CDD" id="cd15831">
    <property type="entry name" value="BTAD"/>
    <property type="match status" value="1"/>
</dbReference>
<dbReference type="EMBL" id="FOKG01000007">
    <property type="protein sequence ID" value="SFB29252.1"/>
    <property type="molecule type" value="Genomic_DNA"/>
</dbReference>
<dbReference type="Proteomes" id="UP000243799">
    <property type="component" value="Unassembled WGS sequence"/>
</dbReference>
<dbReference type="GO" id="GO:0043531">
    <property type="term" value="F:ADP binding"/>
    <property type="evidence" value="ECO:0007669"/>
    <property type="project" value="InterPro"/>
</dbReference>
<dbReference type="InterPro" id="IPR001867">
    <property type="entry name" value="OmpR/PhoB-type_DNA-bd"/>
</dbReference>
<dbReference type="InterPro" id="IPR051677">
    <property type="entry name" value="AfsR-DnrI-RedD_regulator"/>
</dbReference>
<dbReference type="RefSeq" id="WP_091673698.1">
    <property type="nucleotide sequence ID" value="NZ_FOKG01000007.1"/>
</dbReference>
<dbReference type="SUPFAM" id="SSF52540">
    <property type="entry name" value="P-loop containing nucleoside triphosphate hydrolases"/>
    <property type="match status" value="1"/>
</dbReference>
<organism evidence="7 8">
    <name type="scientific">Amycolatopsis marina</name>
    <dbReference type="NCBI Taxonomy" id="490629"/>
    <lineage>
        <taxon>Bacteria</taxon>
        <taxon>Bacillati</taxon>
        <taxon>Actinomycetota</taxon>
        <taxon>Actinomycetes</taxon>
        <taxon>Pseudonocardiales</taxon>
        <taxon>Pseudonocardiaceae</taxon>
        <taxon>Amycolatopsis</taxon>
    </lineage>
</organism>
<dbReference type="SMART" id="SM00028">
    <property type="entry name" value="TPR"/>
    <property type="match status" value="5"/>
</dbReference>
<comment type="similarity">
    <text evidence="1">Belongs to the AfsR/DnrI/RedD regulatory family.</text>
</comment>
<dbReference type="SUPFAM" id="SSF48452">
    <property type="entry name" value="TPR-like"/>
    <property type="match status" value="3"/>
</dbReference>
<dbReference type="SUPFAM" id="SSF46894">
    <property type="entry name" value="C-terminal effector domain of the bipartite response regulators"/>
    <property type="match status" value="1"/>
</dbReference>
<gene>
    <name evidence="7" type="ORF">SAMN05216266_107303</name>
</gene>
<dbReference type="InterPro" id="IPR027417">
    <property type="entry name" value="P-loop_NTPase"/>
</dbReference>
<evidence type="ECO:0000256" key="1">
    <source>
        <dbReference type="ARBA" id="ARBA00005820"/>
    </source>
</evidence>
<dbReference type="InterPro" id="IPR003593">
    <property type="entry name" value="AAA+_ATPase"/>
</dbReference>
<dbReference type="InterPro" id="IPR005158">
    <property type="entry name" value="BTAD"/>
</dbReference>
<feature type="DNA-binding region" description="OmpR/PhoB-type" evidence="5">
    <location>
        <begin position="1"/>
        <end position="92"/>
    </location>
</feature>
<reference evidence="8" key="1">
    <citation type="submission" date="2016-10" db="EMBL/GenBank/DDBJ databases">
        <authorList>
            <person name="Varghese N."/>
            <person name="Submissions S."/>
        </authorList>
    </citation>
    <scope>NUCLEOTIDE SEQUENCE [LARGE SCALE GENOMIC DNA]</scope>
    <source>
        <strain evidence="8">CGMCC 4.3568</strain>
    </source>
</reference>
<keyword evidence="2" id="KW-0805">Transcription regulation</keyword>
<dbReference type="InterPro" id="IPR016032">
    <property type="entry name" value="Sig_transdc_resp-reg_C-effctor"/>
</dbReference>
<dbReference type="PANTHER" id="PTHR35807:SF1">
    <property type="entry name" value="TRANSCRIPTIONAL REGULATOR REDD"/>
    <property type="match status" value="1"/>
</dbReference>
<dbReference type="InterPro" id="IPR036388">
    <property type="entry name" value="WH-like_DNA-bd_sf"/>
</dbReference>
<dbReference type="AlphaFoldDB" id="A0A1I0ZVA9"/>
<dbReference type="InterPro" id="IPR011990">
    <property type="entry name" value="TPR-like_helical_dom_sf"/>
</dbReference>
<dbReference type="GO" id="GO:0000160">
    <property type="term" value="P:phosphorelay signal transduction system"/>
    <property type="evidence" value="ECO:0007669"/>
    <property type="project" value="InterPro"/>
</dbReference>
<evidence type="ECO:0000256" key="4">
    <source>
        <dbReference type="ARBA" id="ARBA00023163"/>
    </source>
</evidence>
<keyword evidence="4" id="KW-0804">Transcription</keyword>
<dbReference type="Pfam" id="PF03704">
    <property type="entry name" value="BTAD"/>
    <property type="match status" value="1"/>
</dbReference>
<keyword evidence="3 5" id="KW-0238">DNA-binding</keyword>
<dbReference type="Pfam" id="PF00486">
    <property type="entry name" value="Trans_reg_C"/>
    <property type="match status" value="1"/>
</dbReference>
<dbReference type="Gene3D" id="3.40.50.300">
    <property type="entry name" value="P-loop containing nucleotide triphosphate hydrolases"/>
    <property type="match status" value="1"/>
</dbReference>
<dbReference type="PRINTS" id="PR00364">
    <property type="entry name" value="DISEASERSIST"/>
</dbReference>
<name>A0A1I0ZVA9_9PSEU</name>
<dbReference type="PROSITE" id="PS51755">
    <property type="entry name" value="OMPR_PHOB"/>
    <property type="match status" value="1"/>
</dbReference>
<dbReference type="Pfam" id="PF13424">
    <property type="entry name" value="TPR_12"/>
    <property type="match status" value="1"/>
</dbReference>